<sequence length="170" mass="17271">MNSRSAASIAPRLVAVIALGSALALGTTGCTFITHQATTNPYPASDGVPFDETGGDVVARNVFVVTTEDGEVGNLVGAFINEGSKTSTVDIDVAGEQLTLRVPGEDLVSLGADKMPLRIENLDVKPGATVEVLIVSGDGEATPAQVPVLDGSLPQYADLVPAAEPLDAAS</sequence>
<keyword evidence="3" id="KW-1185">Reference proteome</keyword>
<gene>
    <name evidence="2" type="ORF">H9633_09100</name>
</gene>
<dbReference type="PROSITE" id="PS51257">
    <property type="entry name" value="PROKAR_LIPOPROTEIN"/>
    <property type="match status" value="1"/>
</dbReference>
<keyword evidence="1" id="KW-0732">Signal</keyword>
<keyword evidence="2" id="KW-0489">Methyltransferase</keyword>
<keyword evidence="2" id="KW-0808">Transferase</keyword>
<feature type="signal peptide" evidence="1">
    <location>
        <begin position="1"/>
        <end position="26"/>
    </location>
</feature>
<evidence type="ECO:0000313" key="3">
    <source>
        <dbReference type="Proteomes" id="UP000611521"/>
    </source>
</evidence>
<proteinExistence type="predicted"/>
<comment type="caution">
    <text evidence="2">The sequence shown here is derived from an EMBL/GenBank/DDBJ whole genome shotgun (WGS) entry which is preliminary data.</text>
</comment>
<reference evidence="2 3" key="1">
    <citation type="submission" date="2020-08" db="EMBL/GenBank/DDBJ databases">
        <title>A Genomic Blueprint of the Chicken Gut Microbiome.</title>
        <authorList>
            <person name="Gilroy R."/>
            <person name="Ravi A."/>
            <person name="Getino M."/>
            <person name="Pursley I."/>
            <person name="Horton D.L."/>
            <person name="Alikhan N.-F."/>
            <person name="Baker D."/>
            <person name="Gharbi K."/>
            <person name="Hall N."/>
            <person name="Watson M."/>
            <person name="Adriaenssens E.M."/>
            <person name="Foster-Nyarko E."/>
            <person name="Jarju S."/>
            <person name="Secka A."/>
            <person name="Antonio M."/>
            <person name="Oren A."/>
            <person name="Chaudhuri R."/>
            <person name="La Ragione R.M."/>
            <person name="Hildebrand F."/>
            <person name="Pallen M.J."/>
        </authorList>
    </citation>
    <scope>NUCLEOTIDE SEQUENCE [LARGE SCALE GENOMIC DNA]</scope>
    <source>
        <strain evidence="2 3">Re1</strain>
    </source>
</reference>
<accession>A0ABR8W618</accession>
<dbReference type="Proteomes" id="UP000611521">
    <property type="component" value="Unassembled WGS sequence"/>
</dbReference>
<dbReference type="RefSeq" id="WP_083428563.1">
    <property type="nucleotide sequence ID" value="NZ_JACSPX010000001.1"/>
</dbReference>
<name>A0ABR8W618_9MICO</name>
<dbReference type="GO" id="GO:0032259">
    <property type="term" value="P:methylation"/>
    <property type="evidence" value="ECO:0007669"/>
    <property type="project" value="UniProtKB-KW"/>
</dbReference>
<organism evidence="2 3">
    <name type="scientific">Microbacterium commune</name>
    <dbReference type="NCBI Taxonomy" id="2762219"/>
    <lineage>
        <taxon>Bacteria</taxon>
        <taxon>Bacillati</taxon>
        <taxon>Actinomycetota</taxon>
        <taxon>Actinomycetes</taxon>
        <taxon>Micrococcales</taxon>
        <taxon>Microbacteriaceae</taxon>
        <taxon>Microbacterium</taxon>
    </lineage>
</organism>
<evidence type="ECO:0000313" key="2">
    <source>
        <dbReference type="EMBL" id="MBD8012455.1"/>
    </source>
</evidence>
<dbReference type="EMBL" id="JACSPX010000001">
    <property type="protein sequence ID" value="MBD8012455.1"/>
    <property type="molecule type" value="Genomic_DNA"/>
</dbReference>
<protein>
    <submittedName>
        <fullName evidence="2">DNA modification methylase</fullName>
    </submittedName>
</protein>
<feature type="chain" id="PRO_5045521975" evidence="1">
    <location>
        <begin position="27"/>
        <end position="170"/>
    </location>
</feature>
<dbReference type="GO" id="GO:0008168">
    <property type="term" value="F:methyltransferase activity"/>
    <property type="evidence" value="ECO:0007669"/>
    <property type="project" value="UniProtKB-KW"/>
</dbReference>
<evidence type="ECO:0000256" key="1">
    <source>
        <dbReference type="SAM" id="SignalP"/>
    </source>
</evidence>